<name>A0A811USP0_CERCA</name>
<accession>A0A811USP0</accession>
<evidence type="ECO:0000313" key="1">
    <source>
        <dbReference type="EMBL" id="CAD7001328.1"/>
    </source>
</evidence>
<dbReference type="Proteomes" id="UP000606786">
    <property type="component" value="Unassembled WGS sequence"/>
</dbReference>
<comment type="caution">
    <text evidence="1">The sequence shown here is derived from an EMBL/GenBank/DDBJ whole genome shotgun (WGS) entry which is preliminary data.</text>
</comment>
<reference evidence="1" key="1">
    <citation type="submission" date="2020-11" db="EMBL/GenBank/DDBJ databases">
        <authorList>
            <person name="Whitehead M."/>
        </authorList>
    </citation>
    <scope>NUCLEOTIDE SEQUENCE</scope>
    <source>
        <strain evidence="1">EGII</strain>
    </source>
</reference>
<sequence length="62" mass="6989">SDKATFVVQNVNDNDESHVPRWADTLGVIKQFCAAATHLAVHLENEMDGVFTSQNRLQYNEL</sequence>
<protein>
    <submittedName>
        <fullName evidence="1">(Mediterranean fruit fly) hypothetical protein</fullName>
    </submittedName>
</protein>
<dbReference type="AlphaFoldDB" id="A0A811USP0"/>
<organism evidence="1 2">
    <name type="scientific">Ceratitis capitata</name>
    <name type="common">Mediterranean fruit fly</name>
    <name type="synonym">Tephritis capitata</name>
    <dbReference type="NCBI Taxonomy" id="7213"/>
    <lineage>
        <taxon>Eukaryota</taxon>
        <taxon>Metazoa</taxon>
        <taxon>Ecdysozoa</taxon>
        <taxon>Arthropoda</taxon>
        <taxon>Hexapoda</taxon>
        <taxon>Insecta</taxon>
        <taxon>Pterygota</taxon>
        <taxon>Neoptera</taxon>
        <taxon>Endopterygota</taxon>
        <taxon>Diptera</taxon>
        <taxon>Brachycera</taxon>
        <taxon>Muscomorpha</taxon>
        <taxon>Tephritoidea</taxon>
        <taxon>Tephritidae</taxon>
        <taxon>Ceratitis</taxon>
        <taxon>Ceratitis</taxon>
    </lineage>
</organism>
<dbReference type="EMBL" id="CAJHJT010000023">
    <property type="protein sequence ID" value="CAD7001328.1"/>
    <property type="molecule type" value="Genomic_DNA"/>
</dbReference>
<keyword evidence="2" id="KW-1185">Reference proteome</keyword>
<feature type="non-terminal residue" evidence="1">
    <location>
        <position position="1"/>
    </location>
</feature>
<evidence type="ECO:0000313" key="2">
    <source>
        <dbReference type="Proteomes" id="UP000606786"/>
    </source>
</evidence>
<gene>
    <name evidence="1" type="ORF">CCAP1982_LOCUS9825</name>
</gene>
<proteinExistence type="predicted"/>